<dbReference type="EMBL" id="FUZA01000001">
    <property type="protein sequence ID" value="SKB48077.1"/>
    <property type="molecule type" value="Genomic_DNA"/>
</dbReference>
<keyword evidence="1" id="KW-0472">Membrane</keyword>
<gene>
    <name evidence="2" type="ORF">SAMN05660293_00447</name>
</gene>
<dbReference type="SUPFAM" id="SSF48403">
    <property type="entry name" value="Ankyrin repeat"/>
    <property type="match status" value="1"/>
</dbReference>
<keyword evidence="1" id="KW-1133">Transmembrane helix</keyword>
<dbReference type="Proteomes" id="UP000190897">
    <property type="component" value="Unassembled WGS sequence"/>
</dbReference>
<feature type="transmembrane region" description="Helical" evidence="1">
    <location>
        <begin position="65"/>
        <end position="87"/>
    </location>
</feature>
<organism evidence="2 3">
    <name type="scientific">Dyadobacter psychrophilus</name>
    <dbReference type="NCBI Taxonomy" id="651661"/>
    <lineage>
        <taxon>Bacteria</taxon>
        <taxon>Pseudomonadati</taxon>
        <taxon>Bacteroidota</taxon>
        <taxon>Cytophagia</taxon>
        <taxon>Cytophagales</taxon>
        <taxon>Spirosomataceae</taxon>
        <taxon>Dyadobacter</taxon>
    </lineage>
</organism>
<feature type="transmembrane region" description="Helical" evidence="1">
    <location>
        <begin position="39"/>
        <end position="59"/>
    </location>
</feature>
<sequence>MIIKILWTIIGLNVTAFVIVFIYFLLSTDGRNVDTMEKGWMAVLAIVGIVIILLAAIPLRVSQSQFSIIFSAFFAALPLVLALSFWISNHMPSFGKKETLAEVYYKDKIQRRIASAIETCDTVMLPIYIKGQNMNIQGNRVWDADGINYLQFAIRLRSHRNPVFTESANLAIIKMLIDAGSPTTRALAEGILDLPVETIEAILNAGADPNTYGFVSPDPLLFAAIRSSKRETDIAILLAKRGANVNAKNSENITPLMAAANNAGTSKNWVETWRFVLYLLKEAKADYHYKRFDGASFTSNIAAIKEKAAAENVVMPDDFSGVDEWLKQHP</sequence>
<dbReference type="STRING" id="651661.SAMN05660293_00447"/>
<accession>A0A1T5BLU9</accession>
<dbReference type="RefSeq" id="WP_082213034.1">
    <property type="nucleotide sequence ID" value="NZ_FUZA01000001.1"/>
</dbReference>
<proteinExistence type="predicted"/>
<evidence type="ECO:0000313" key="3">
    <source>
        <dbReference type="Proteomes" id="UP000190897"/>
    </source>
</evidence>
<name>A0A1T5BLU9_9BACT</name>
<protein>
    <submittedName>
        <fullName evidence="2">Uncharacterized protein</fullName>
    </submittedName>
</protein>
<keyword evidence="1" id="KW-0812">Transmembrane</keyword>
<dbReference type="OrthoDB" id="941414at2"/>
<dbReference type="AlphaFoldDB" id="A0A1T5BLU9"/>
<evidence type="ECO:0000313" key="2">
    <source>
        <dbReference type="EMBL" id="SKB48077.1"/>
    </source>
</evidence>
<dbReference type="Gene3D" id="1.25.40.20">
    <property type="entry name" value="Ankyrin repeat-containing domain"/>
    <property type="match status" value="1"/>
</dbReference>
<evidence type="ECO:0000256" key="1">
    <source>
        <dbReference type="SAM" id="Phobius"/>
    </source>
</evidence>
<keyword evidence="3" id="KW-1185">Reference proteome</keyword>
<feature type="transmembrane region" description="Helical" evidence="1">
    <location>
        <begin position="6"/>
        <end position="27"/>
    </location>
</feature>
<reference evidence="3" key="1">
    <citation type="submission" date="2017-02" db="EMBL/GenBank/DDBJ databases">
        <authorList>
            <person name="Varghese N."/>
            <person name="Submissions S."/>
        </authorList>
    </citation>
    <scope>NUCLEOTIDE SEQUENCE [LARGE SCALE GENOMIC DNA]</scope>
    <source>
        <strain evidence="3">DSM 22270</strain>
    </source>
</reference>
<dbReference type="InterPro" id="IPR036770">
    <property type="entry name" value="Ankyrin_rpt-contain_sf"/>
</dbReference>